<proteinExistence type="predicted"/>
<reference evidence="10 11" key="1">
    <citation type="submission" date="2018-03" db="EMBL/GenBank/DDBJ databases">
        <title>The ancient ancestry and fast evolution of plastids.</title>
        <authorList>
            <person name="Moore K.R."/>
            <person name="Magnabosco C."/>
            <person name="Momper L."/>
            <person name="Gold D.A."/>
            <person name="Bosak T."/>
            <person name="Fournier G.P."/>
        </authorList>
    </citation>
    <scope>NUCLEOTIDE SEQUENCE [LARGE SCALE GENOMIC DNA]</scope>
    <source>
        <strain evidence="10 11">CCALA 016</strain>
    </source>
</reference>
<evidence type="ECO:0000256" key="4">
    <source>
        <dbReference type="ARBA" id="ARBA00022679"/>
    </source>
</evidence>
<feature type="transmembrane region" description="Helical" evidence="8">
    <location>
        <begin position="302"/>
        <end position="324"/>
    </location>
</feature>
<comment type="subcellular location">
    <subcellularLocation>
        <location evidence="1">Cell membrane</location>
        <topology evidence="1">Multi-pass membrane protein</topology>
    </subcellularLocation>
</comment>
<gene>
    <name evidence="10" type="ORF">C7H19_07115</name>
</gene>
<evidence type="ECO:0000256" key="5">
    <source>
        <dbReference type="ARBA" id="ARBA00022692"/>
    </source>
</evidence>
<keyword evidence="6 8" id="KW-1133">Transmembrane helix</keyword>
<feature type="transmembrane region" description="Helical" evidence="8">
    <location>
        <begin position="330"/>
        <end position="348"/>
    </location>
</feature>
<dbReference type="GO" id="GO:0009103">
    <property type="term" value="P:lipopolysaccharide biosynthetic process"/>
    <property type="evidence" value="ECO:0007669"/>
    <property type="project" value="UniProtKB-ARBA"/>
</dbReference>
<accession>A0A2T1M0Q7</accession>
<feature type="transmembrane region" description="Helical" evidence="8">
    <location>
        <begin position="384"/>
        <end position="403"/>
    </location>
</feature>
<dbReference type="Pfam" id="PF13231">
    <property type="entry name" value="PMT_2"/>
    <property type="match status" value="1"/>
</dbReference>
<keyword evidence="11" id="KW-1185">Reference proteome</keyword>
<feature type="domain" description="Glycosyltransferase RgtA/B/C/D-like" evidence="9">
    <location>
        <begin position="118"/>
        <end position="274"/>
    </location>
</feature>
<feature type="transmembrane region" description="Helical" evidence="8">
    <location>
        <begin position="355"/>
        <end position="372"/>
    </location>
</feature>
<feature type="transmembrane region" description="Helical" evidence="8">
    <location>
        <begin position="415"/>
        <end position="434"/>
    </location>
</feature>
<keyword evidence="7 8" id="KW-0472">Membrane</keyword>
<feature type="transmembrane region" description="Helical" evidence="8">
    <location>
        <begin position="220"/>
        <end position="249"/>
    </location>
</feature>
<dbReference type="Proteomes" id="UP000239001">
    <property type="component" value="Unassembled WGS sequence"/>
</dbReference>
<reference evidence="10 11" key="2">
    <citation type="submission" date="2018-03" db="EMBL/GenBank/DDBJ databases">
        <authorList>
            <person name="Keele B.F."/>
        </authorList>
    </citation>
    <scope>NUCLEOTIDE SEQUENCE [LARGE SCALE GENOMIC DNA]</scope>
    <source>
        <strain evidence="10 11">CCALA 016</strain>
    </source>
</reference>
<feature type="transmembrane region" description="Helical" evidence="8">
    <location>
        <begin position="143"/>
        <end position="161"/>
    </location>
</feature>
<dbReference type="RefSeq" id="WP_106456197.1">
    <property type="nucleotide sequence ID" value="NZ_PXOH01000005.1"/>
</dbReference>
<feature type="transmembrane region" description="Helical" evidence="8">
    <location>
        <begin position="192"/>
        <end position="208"/>
    </location>
</feature>
<evidence type="ECO:0000313" key="10">
    <source>
        <dbReference type="EMBL" id="PSF38232.1"/>
    </source>
</evidence>
<comment type="caution">
    <text evidence="10">The sequence shown here is derived from an EMBL/GenBank/DDBJ whole genome shotgun (WGS) entry which is preliminary data.</text>
</comment>
<keyword evidence="5 8" id="KW-0812">Transmembrane</keyword>
<evidence type="ECO:0000256" key="1">
    <source>
        <dbReference type="ARBA" id="ARBA00004651"/>
    </source>
</evidence>
<evidence type="ECO:0000256" key="3">
    <source>
        <dbReference type="ARBA" id="ARBA00022676"/>
    </source>
</evidence>
<evidence type="ECO:0000256" key="6">
    <source>
        <dbReference type="ARBA" id="ARBA00022989"/>
    </source>
</evidence>
<evidence type="ECO:0000256" key="8">
    <source>
        <dbReference type="SAM" id="Phobius"/>
    </source>
</evidence>
<dbReference type="PANTHER" id="PTHR33908">
    <property type="entry name" value="MANNOSYLTRANSFERASE YKCB-RELATED"/>
    <property type="match status" value="1"/>
</dbReference>
<feature type="transmembrane region" description="Helical" evidence="8">
    <location>
        <begin position="168"/>
        <end position="186"/>
    </location>
</feature>
<organism evidence="10 11">
    <name type="scientific">Aphanothece hegewaldii CCALA 016</name>
    <dbReference type="NCBI Taxonomy" id="2107694"/>
    <lineage>
        <taxon>Bacteria</taxon>
        <taxon>Bacillati</taxon>
        <taxon>Cyanobacteriota</taxon>
        <taxon>Cyanophyceae</taxon>
        <taxon>Oscillatoriophycideae</taxon>
        <taxon>Chroococcales</taxon>
        <taxon>Aphanothecaceae</taxon>
        <taxon>Aphanothece</taxon>
    </lineage>
</organism>
<name>A0A2T1M0Q7_9CHRO</name>
<dbReference type="InterPro" id="IPR050297">
    <property type="entry name" value="LipidA_mod_glycosyltrf_83"/>
</dbReference>
<dbReference type="PANTHER" id="PTHR33908:SF11">
    <property type="entry name" value="MEMBRANE PROTEIN"/>
    <property type="match status" value="1"/>
</dbReference>
<sequence length="547" mass="63915">MLDLKNNLFSMAIPQNSLDRRKQHQIFTQRQLYWFNFLLIILIIFGIFFRIINIENKVYWHDEVYTSIRAGGHLAEAIYKNAFNNRFVSIKELQKFQDFKPESTILDTIKSLIQEDPQHPPFYFILSRYTLYLFGNSLTYNRILAIFFSLLSIPLIYLFSFNLFQSKLIASLSAIILSLSPFDIIFAQINRQYSLLTLLTILSSWMLWRTLNKPTLLNWIFYTVACTLGLYTQPFFCLTIFSHFCFILIDSLILSKNKSYLIQFGLSIFVTMILYSPWIYVLITRFQKVLMLTNWVYFKQGFLFFVQLWLLNFTCLFTDFFVGINNPITYLYRLFFMAIIFLAFYTLYRQVNRKIFIFLLTLSFAPFLILLIPDLYSGSFRTVVTRYLIPCYPGIQIAVAYYLSKILNPSKIGKLILIFFLTNGIVFGTLITFAETSWAKVPSYYNAETAKKINAVSSPLVISDQGETWTNLGEIISLSYLVNKDTQFFLTSDPPNLEKLENGLKANSSPILVFQPSQKLKSSLENLNYRLENIYAPGNLYRLAKKS</sequence>
<evidence type="ECO:0000256" key="7">
    <source>
        <dbReference type="ARBA" id="ARBA00023136"/>
    </source>
</evidence>
<evidence type="ECO:0000259" key="9">
    <source>
        <dbReference type="Pfam" id="PF13231"/>
    </source>
</evidence>
<feature type="transmembrane region" description="Helical" evidence="8">
    <location>
        <begin position="261"/>
        <end position="281"/>
    </location>
</feature>
<keyword evidence="3" id="KW-0328">Glycosyltransferase</keyword>
<dbReference type="GO" id="GO:0016763">
    <property type="term" value="F:pentosyltransferase activity"/>
    <property type="evidence" value="ECO:0007669"/>
    <property type="project" value="TreeGrafter"/>
</dbReference>
<keyword evidence="4" id="KW-0808">Transferase</keyword>
<dbReference type="InterPro" id="IPR038731">
    <property type="entry name" value="RgtA/B/C-like"/>
</dbReference>
<evidence type="ECO:0000313" key="11">
    <source>
        <dbReference type="Proteomes" id="UP000239001"/>
    </source>
</evidence>
<feature type="transmembrane region" description="Helical" evidence="8">
    <location>
        <begin position="32"/>
        <end position="52"/>
    </location>
</feature>
<dbReference type="AlphaFoldDB" id="A0A2T1M0Q7"/>
<dbReference type="EMBL" id="PXOH01000005">
    <property type="protein sequence ID" value="PSF38232.1"/>
    <property type="molecule type" value="Genomic_DNA"/>
</dbReference>
<protein>
    <recommendedName>
        <fullName evidence="9">Glycosyltransferase RgtA/B/C/D-like domain-containing protein</fullName>
    </recommendedName>
</protein>
<evidence type="ECO:0000256" key="2">
    <source>
        <dbReference type="ARBA" id="ARBA00022475"/>
    </source>
</evidence>
<keyword evidence="2" id="KW-1003">Cell membrane</keyword>
<dbReference type="OrthoDB" id="495800at2"/>
<dbReference type="GO" id="GO:0005886">
    <property type="term" value="C:plasma membrane"/>
    <property type="evidence" value="ECO:0007669"/>
    <property type="project" value="UniProtKB-SubCell"/>
</dbReference>